<dbReference type="SUPFAM" id="SSF82549">
    <property type="entry name" value="DAK1/DegV-like"/>
    <property type="match status" value="1"/>
</dbReference>
<dbReference type="AlphaFoldDB" id="A0A1E3AFT7"/>
<organism evidence="2 3">
    <name type="scientific">Eisenbergiella tayi</name>
    <dbReference type="NCBI Taxonomy" id="1432052"/>
    <lineage>
        <taxon>Bacteria</taxon>
        <taxon>Bacillati</taxon>
        <taxon>Bacillota</taxon>
        <taxon>Clostridia</taxon>
        <taxon>Lachnospirales</taxon>
        <taxon>Lachnospiraceae</taxon>
        <taxon>Eisenbergiella</taxon>
    </lineage>
</organism>
<dbReference type="InterPro" id="IPR003797">
    <property type="entry name" value="DegV"/>
</dbReference>
<evidence type="ECO:0000313" key="3">
    <source>
        <dbReference type="Proteomes" id="UP000094067"/>
    </source>
</evidence>
<dbReference type="PANTHER" id="PTHR33434">
    <property type="entry name" value="DEGV DOMAIN-CONTAINING PROTEIN DR_1986-RELATED"/>
    <property type="match status" value="1"/>
</dbReference>
<comment type="caution">
    <text evidence="2">The sequence shown here is derived from an EMBL/GenBank/DDBJ whole genome shotgun (WGS) entry which is preliminary data.</text>
</comment>
<gene>
    <name evidence="2" type="ORF">BEI61_03492</name>
</gene>
<dbReference type="GO" id="GO:0008289">
    <property type="term" value="F:lipid binding"/>
    <property type="evidence" value="ECO:0007669"/>
    <property type="project" value="UniProtKB-KW"/>
</dbReference>
<evidence type="ECO:0000256" key="1">
    <source>
        <dbReference type="ARBA" id="ARBA00023121"/>
    </source>
</evidence>
<protein>
    <submittedName>
        <fullName evidence="2">DegV domain-containing protein</fullName>
    </submittedName>
</protein>
<dbReference type="InterPro" id="IPR043168">
    <property type="entry name" value="DegV_C"/>
</dbReference>
<dbReference type="NCBIfam" id="TIGR00762">
    <property type="entry name" value="DegV"/>
    <property type="match status" value="1"/>
</dbReference>
<name>A0A1E3AFT7_9FIRM</name>
<evidence type="ECO:0000313" key="2">
    <source>
        <dbReference type="EMBL" id="ODM07602.1"/>
    </source>
</evidence>
<proteinExistence type="predicted"/>
<dbReference type="PROSITE" id="PS51482">
    <property type="entry name" value="DEGV"/>
    <property type="match status" value="1"/>
</dbReference>
<reference evidence="2 3" key="1">
    <citation type="submission" date="2016-07" db="EMBL/GenBank/DDBJ databases">
        <title>Characterization of isolates of Eisenbergiella tayi derived from blood cultures, using whole genome sequencing.</title>
        <authorList>
            <person name="Burdz T."/>
            <person name="Wiebe D."/>
            <person name="Huynh C."/>
            <person name="Bernard K."/>
        </authorList>
    </citation>
    <scope>NUCLEOTIDE SEQUENCE [LARGE SCALE GENOMIC DNA]</scope>
    <source>
        <strain evidence="2 3">NML 110608</strain>
    </source>
</reference>
<dbReference type="Proteomes" id="UP000094067">
    <property type="component" value="Unassembled WGS sequence"/>
</dbReference>
<dbReference type="Gene3D" id="3.40.50.10170">
    <property type="match status" value="1"/>
</dbReference>
<keyword evidence="1" id="KW-0446">Lipid-binding</keyword>
<dbReference type="EMBL" id="MCGH01000002">
    <property type="protein sequence ID" value="ODM07602.1"/>
    <property type="molecule type" value="Genomic_DNA"/>
</dbReference>
<dbReference type="Gene3D" id="3.30.1180.10">
    <property type="match status" value="1"/>
</dbReference>
<dbReference type="Pfam" id="PF02645">
    <property type="entry name" value="DegV"/>
    <property type="match status" value="1"/>
</dbReference>
<dbReference type="PANTHER" id="PTHR33434:SF2">
    <property type="entry name" value="FATTY ACID-BINDING PROTEIN TM_1468"/>
    <property type="match status" value="1"/>
</dbReference>
<dbReference type="PATRIC" id="fig|1432052.4.peg.3885"/>
<dbReference type="InterPro" id="IPR050270">
    <property type="entry name" value="DegV_domain_contain"/>
</dbReference>
<dbReference type="RefSeq" id="WP_069153202.1">
    <property type="nucleotide sequence ID" value="NZ_MCGH01000002.1"/>
</dbReference>
<accession>A0A1E3AFT7</accession>
<sequence>MSKIRIVADSTCDLTPDLIEKHGISILPLNIVLDMTSYCDGEEIVPDEIYAWAEKNRRTPKTAAVAFDRALDLIRPMMENGDEVIFIGISGEMSTTCNVLRLVKEELGYERMFIIDSGNLSTGIGLQVLRAAELAEAGRSAEEITAEIEGARDKVRASFVVERLDYLAMGGRCSTVTALLGGKLNLKPRVEVKGGKMAAGKKYRGTQDKVILKYVQDMRESLLEADPGRVFITHSGCPEPVIAEVKQYLEALDVFQDIRITRAGGVISSHCGPGTLGVLYYTR</sequence>